<dbReference type="Proteomes" id="UP001419268">
    <property type="component" value="Unassembled WGS sequence"/>
</dbReference>
<keyword evidence="3" id="KW-1185">Reference proteome</keyword>
<evidence type="ECO:0000313" key="2">
    <source>
        <dbReference type="EMBL" id="KAK9083728.1"/>
    </source>
</evidence>
<name>A0AAP0HCY8_9MAGN</name>
<proteinExistence type="predicted"/>
<feature type="region of interest" description="Disordered" evidence="1">
    <location>
        <begin position="50"/>
        <end position="70"/>
    </location>
</feature>
<protein>
    <submittedName>
        <fullName evidence="2">Uncharacterized protein</fullName>
    </submittedName>
</protein>
<evidence type="ECO:0000256" key="1">
    <source>
        <dbReference type="SAM" id="MobiDB-lite"/>
    </source>
</evidence>
<dbReference type="EMBL" id="JBBNAG010000013">
    <property type="protein sequence ID" value="KAK9083728.1"/>
    <property type="molecule type" value="Genomic_DNA"/>
</dbReference>
<evidence type="ECO:0000313" key="3">
    <source>
        <dbReference type="Proteomes" id="UP001419268"/>
    </source>
</evidence>
<accession>A0AAP0HCY8</accession>
<dbReference type="AlphaFoldDB" id="A0AAP0HCY8"/>
<organism evidence="2 3">
    <name type="scientific">Stephania cephalantha</name>
    <dbReference type="NCBI Taxonomy" id="152367"/>
    <lineage>
        <taxon>Eukaryota</taxon>
        <taxon>Viridiplantae</taxon>
        <taxon>Streptophyta</taxon>
        <taxon>Embryophyta</taxon>
        <taxon>Tracheophyta</taxon>
        <taxon>Spermatophyta</taxon>
        <taxon>Magnoliopsida</taxon>
        <taxon>Ranunculales</taxon>
        <taxon>Menispermaceae</taxon>
        <taxon>Menispermoideae</taxon>
        <taxon>Cissampelideae</taxon>
        <taxon>Stephania</taxon>
    </lineage>
</organism>
<gene>
    <name evidence="2" type="ORF">Scep_030199</name>
</gene>
<reference evidence="2 3" key="1">
    <citation type="submission" date="2024-01" db="EMBL/GenBank/DDBJ databases">
        <title>Genome assemblies of Stephania.</title>
        <authorList>
            <person name="Yang L."/>
        </authorList>
    </citation>
    <scope>NUCLEOTIDE SEQUENCE [LARGE SCALE GENOMIC DNA]</scope>
    <source>
        <strain evidence="2">JXDWG</strain>
        <tissue evidence="2">Leaf</tissue>
    </source>
</reference>
<comment type="caution">
    <text evidence="2">The sequence shown here is derived from an EMBL/GenBank/DDBJ whole genome shotgun (WGS) entry which is preliminary data.</text>
</comment>
<sequence>MTKPQNHGLVAVFILGKPRFNQTDGILPLLTHLLSPPLLTHLPLTAAPHSRPLTAGSSSHRRGLSSSTKGSSVSLTAAFSSSSHRRLLLLSFIQPLPTHIPLSAAPHSRPLTAGSSSHCVSRFTPAPQPPLEHSRAAVGRRGVTCFTAASPPPFILLTSPRTAAAESIAIVVAFHHANRCCVHRRLAPLLLLRIIHCRRGG</sequence>